<dbReference type="Proteomes" id="UP001219525">
    <property type="component" value="Unassembled WGS sequence"/>
</dbReference>
<accession>A0AAD6VT22</accession>
<proteinExistence type="predicted"/>
<dbReference type="AlphaFoldDB" id="A0AAD6VT22"/>
<keyword evidence="3" id="KW-1185">Reference proteome</keyword>
<evidence type="ECO:0000313" key="3">
    <source>
        <dbReference type="Proteomes" id="UP001219525"/>
    </source>
</evidence>
<reference evidence="2" key="1">
    <citation type="submission" date="2023-03" db="EMBL/GenBank/DDBJ databases">
        <title>Massive genome expansion in bonnet fungi (Mycena s.s.) driven by repeated elements and novel gene families across ecological guilds.</title>
        <authorList>
            <consortium name="Lawrence Berkeley National Laboratory"/>
            <person name="Harder C.B."/>
            <person name="Miyauchi S."/>
            <person name="Viragh M."/>
            <person name="Kuo A."/>
            <person name="Thoen E."/>
            <person name="Andreopoulos B."/>
            <person name="Lu D."/>
            <person name="Skrede I."/>
            <person name="Drula E."/>
            <person name="Henrissat B."/>
            <person name="Morin E."/>
            <person name="Kohler A."/>
            <person name="Barry K."/>
            <person name="LaButti K."/>
            <person name="Morin E."/>
            <person name="Salamov A."/>
            <person name="Lipzen A."/>
            <person name="Mereny Z."/>
            <person name="Hegedus B."/>
            <person name="Baldrian P."/>
            <person name="Stursova M."/>
            <person name="Weitz H."/>
            <person name="Taylor A."/>
            <person name="Grigoriev I.V."/>
            <person name="Nagy L.G."/>
            <person name="Martin F."/>
            <person name="Kauserud H."/>
        </authorList>
    </citation>
    <scope>NUCLEOTIDE SEQUENCE</scope>
    <source>
        <strain evidence="2">9144</strain>
    </source>
</reference>
<feature type="region of interest" description="Disordered" evidence="1">
    <location>
        <begin position="1"/>
        <end position="92"/>
    </location>
</feature>
<name>A0AAD6VT22_9AGAR</name>
<evidence type="ECO:0000313" key="2">
    <source>
        <dbReference type="EMBL" id="KAJ7218663.1"/>
    </source>
</evidence>
<evidence type="ECO:0000256" key="1">
    <source>
        <dbReference type="SAM" id="MobiDB-lite"/>
    </source>
</evidence>
<dbReference type="EMBL" id="JARJCW010000012">
    <property type="protein sequence ID" value="KAJ7218663.1"/>
    <property type="molecule type" value="Genomic_DNA"/>
</dbReference>
<organism evidence="2 3">
    <name type="scientific">Mycena pura</name>
    <dbReference type="NCBI Taxonomy" id="153505"/>
    <lineage>
        <taxon>Eukaryota</taxon>
        <taxon>Fungi</taxon>
        <taxon>Dikarya</taxon>
        <taxon>Basidiomycota</taxon>
        <taxon>Agaricomycotina</taxon>
        <taxon>Agaricomycetes</taxon>
        <taxon>Agaricomycetidae</taxon>
        <taxon>Agaricales</taxon>
        <taxon>Marasmiineae</taxon>
        <taxon>Mycenaceae</taxon>
        <taxon>Mycena</taxon>
    </lineage>
</organism>
<protein>
    <submittedName>
        <fullName evidence="2">Uncharacterized protein</fullName>
    </submittedName>
</protein>
<feature type="compositionally biased region" description="Basic and acidic residues" evidence="1">
    <location>
        <begin position="53"/>
        <end position="70"/>
    </location>
</feature>
<gene>
    <name evidence="2" type="ORF">GGX14DRAFT_390429</name>
</gene>
<sequence length="171" mass="17978">MQVLAVRSREAGEGGSFVVTAETATGGGGEADHSSEAAQQRGGGAGAGSKKARAGDVHRHDAAARAEAGRTESTVGGWHSERGGRNTASALPQRLVISRNPNQTPALTNRLQQTEFSYQSVVLADIPNQVGRSGVGGHGQAGLDVFAEQRECLSRCERLRLDVFKNSEERL</sequence>
<comment type="caution">
    <text evidence="2">The sequence shown here is derived from an EMBL/GenBank/DDBJ whole genome shotgun (WGS) entry which is preliminary data.</text>
</comment>